<dbReference type="Proteomes" id="UP001153331">
    <property type="component" value="Unassembled WGS sequence"/>
</dbReference>
<accession>A0ACC2I9F2</accession>
<sequence length="637" mass="71611">MSESQPEASLTFDQFCEQLCEGCRVVRWLGKADPPPRLAWKEHEIHVSENCLLCQQLSKLLPRETASKIHVRLGSVQQTISESDSELTTYDLLHFLVDTESREFRTSFGIFSSRAIPSLTLTTVNTGLETIPELHLAIRALQTDTIDYGKIRCWLDACMTHHNSTCMSTGTVVVPGLKLIDCRDGAIISLGEANLDYAALSYVWGASDPTGTSSLEYPATILDSMAVTKALGLRYLWVDRYCIDQENATEKLVQINLMDRIYEQAQFTIIAATGDTWSGLPGVGRTTRGAQQRLRLGDMELLSMPSINLYYKEIPWSTRAWTFQEGSVSRRKLLFFKGEVVYLCEQMQCFEGLDQSPSPWSNPRYNVVSDGYLRSMIPSVYRSHSATSLQSTGKLLEGYCNRDMSFSSDAIKAFLGVLNATRTTHYWGVPIGPLSSSNAQLTMDLIWFNVEPIEQRSEFPSWSWARWNGIKMFDRPEHACDVEVEIRLNSRQWANISQTNVIQGNVNKVSSSMTLRMTGSTVLPCFALHDTSWSATVQTQHGITLSLKCEMDRKETLLVDTHDAMLLFYEDIVVRQDSWIHIAGIALIIVPHEGNFIRVGLARYPRLESNIKSSIEGTLGFGPVALANATRRTIYLN</sequence>
<comment type="caution">
    <text evidence="1">The sequence shown here is derived from an EMBL/GenBank/DDBJ whole genome shotgun (WGS) entry which is preliminary data.</text>
</comment>
<reference evidence="1" key="1">
    <citation type="submission" date="2022-11" db="EMBL/GenBank/DDBJ databases">
        <title>Genome Sequence of Boeremia exigua.</title>
        <authorList>
            <person name="Buettner E."/>
        </authorList>
    </citation>
    <scope>NUCLEOTIDE SEQUENCE</scope>
    <source>
        <strain evidence="1">CU02</strain>
    </source>
</reference>
<keyword evidence="2" id="KW-1185">Reference proteome</keyword>
<dbReference type="EMBL" id="JAPHNI010000377">
    <property type="protein sequence ID" value="KAJ8111756.1"/>
    <property type="molecule type" value="Genomic_DNA"/>
</dbReference>
<evidence type="ECO:0000313" key="1">
    <source>
        <dbReference type="EMBL" id="KAJ8111756.1"/>
    </source>
</evidence>
<proteinExistence type="predicted"/>
<protein>
    <submittedName>
        <fullName evidence="1">Uncharacterized protein</fullName>
    </submittedName>
</protein>
<gene>
    <name evidence="1" type="ORF">OPT61_g5716</name>
</gene>
<name>A0ACC2I9F2_9PLEO</name>
<organism evidence="1 2">
    <name type="scientific">Boeremia exigua</name>
    <dbReference type="NCBI Taxonomy" id="749465"/>
    <lineage>
        <taxon>Eukaryota</taxon>
        <taxon>Fungi</taxon>
        <taxon>Dikarya</taxon>
        <taxon>Ascomycota</taxon>
        <taxon>Pezizomycotina</taxon>
        <taxon>Dothideomycetes</taxon>
        <taxon>Pleosporomycetidae</taxon>
        <taxon>Pleosporales</taxon>
        <taxon>Pleosporineae</taxon>
        <taxon>Didymellaceae</taxon>
        <taxon>Boeremia</taxon>
    </lineage>
</organism>
<evidence type="ECO:0000313" key="2">
    <source>
        <dbReference type="Proteomes" id="UP001153331"/>
    </source>
</evidence>